<dbReference type="Proteomes" id="UP000623967">
    <property type="component" value="Unassembled WGS sequence"/>
</dbReference>
<evidence type="ECO:0000313" key="2">
    <source>
        <dbReference type="Proteomes" id="UP000623967"/>
    </source>
</evidence>
<reference evidence="1 2" key="1">
    <citation type="submission" date="2021-01" db="EMBL/GenBank/DDBJ databases">
        <title>Genome public.</title>
        <authorList>
            <person name="Liu C."/>
            <person name="Sun Q."/>
        </authorList>
    </citation>
    <scope>NUCLEOTIDE SEQUENCE [LARGE SCALE GENOMIC DNA]</scope>
    <source>
        <strain evidence="1 2">YIM B02564</strain>
    </source>
</reference>
<name>A0ABS1TR85_9BACI</name>
<organism evidence="1 2">
    <name type="scientific">Neobacillus paridis</name>
    <dbReference type="NCBI Taxonomy" id="2803862"/>
    <lineage>
        <taxon>Bacteria</taxon>
        <taxon>Bacillati</taxon>
        <taxon>Bacillota</taxon>
        <taxon>Bacilli</taxon>
        <taxon>Bacillales</taxon>
        <taxon>Bacillaceae</taxon>
        <taxon>Neobacillus</taxon>
    </lineage>
</organism>
<gene>
    <name evidence="1" type="ORF">JK635_11145</name>
</gene>
<dbReference type="SUPFAM" id="SSF82549">
    <property type="entry name" value="DAK1/DegV-like"/>
    <property type="match status" value="1"/>
</dbReference>
<dbReference type="RefSeq" id="WP_202654004.1">
    <property type="nucleotide sequence ID" value="NZ_JAESWB010000168.1"/>
</dbReference>
<dbReference type="EMBL" id="JAESWB010000168">
    <property type="protein sequence ID" value="MBL4952766.1"/>
    <property type="molecule type" value="Genomic_DNA"/>
</dbReference>
<comment type="caution">
    <text evidence="1">The sequence shown here is derived from an EMBL/GenBank/DDBJ whole genome shotgun (WGS) entry which is preliminary data.</text>
</comment>
<sequence>MEKVDPSLISIFKADESAPEVMQSMWDLACLSGVLGDLTSQNTFQTPVEILRFLRIIQLINEEALGLDDPIENSETVYYRYRNRYSDPEPPSKKKVDQIINVLLKYNWISKQSRLLKMRDTGKRMMDALIRLANDSLAYYLHDDIGRALFQARRDAELSEAYDDHGISGGNKIASMVRNVENALQIIKERELELLADRNALPQLEVIHQLMQELEGKLQERFRQFQTLEESLVLSDLMQKGTAILAEGTNLSLGMINKYLKFTHMQKTPLSSTIRPEKVREFIIQMYNPPLESDIPNVFQLFSFMEQNQYEDEAVDGMWFPVKFAPSLPPEAIDEAVHYLETYEPYVSPLDVTDEEIDFIAEEISEEELDELMGNSNWLLTKSMINTEAIEAFFEDHEEAPMEQVIVEATSSEWGDAINAITAISALVGSKKVTITKAHENINLPKYERKWEWLNRDDGSSIIRKRNKRIDSDKNEE</sequence>
<protein>
    <submittedName>
        <fullName evidence="1">Uncharacterized protein</fullName>
    </submittedName>
</protein>
<proteinExistence type="predicted"/>
<keyword evidence="2" id="KW-1185">Reference proteome</keyword>
<accession>A0ABS1TR85</accession>
<evidence type="ECO:0000313" key="1">
    <source>
        <dbReference type="EMBL" id="MBL4952766.1"/>
    </source>
</evidence>